<dbReference type="Gene3D" id="3.55.50.30">
    <property type="match status" value="1"/>
</dbReference>
<feature type="transmembrane region" description="Helical" evidence="1">
    <location>
        <begin position="75"/>
        <end position="94"/>
    </location>
</feature>
<evidence type="ECO:0000259" key="3">
    <source>
        <dbReference type="Pfam" id="PF16344"/>
    </source>
</evidence>
<keyword evidence="1" id="KW-0812">Transmembrane</keyword>
<feature type="domain" description="FecR protein" evidence="2">
    <location>
        <begin position="100"/>
        <end position="191"/>
    </location>
</feature>
<dbReference type="OrthoDB" id="1097347at2"/>
<dbReference type="PANTHER" id="PTHR30273:SF2">
    <property type="entry name" value="PROTEIN FECR"/>
    <property type="match status" value="1"/>
</dbReference>
<evidence type="ECO:0000259" key="2">
    <source>
        <dbReference type="Pfam" id="PF04773"/>
    </source>
</evidence>
<keyword evidence="1" id="KW-1133">Transmembrane helix</keyword>
<evidence type="ECO:0000256" key="1">
    <source>
        <dbReference type="SAM" id="Phobius"/>
    </source>
</evidence>
<dbReference type="GO" id="GO:0016989">
    <property type="term" value="F:sigma factor antagonist activity"/>
    <property type="evidence" value="ECO:0007669"/>
    <property type="project" value="TreeGrafter"/>
</dbReference>
<dbReference type="KEGG" id="mur:EQY75_09620"/>
<sequence>MDEKNLLEKWLSDSLSDTEKKAFEKTEAFPFYEKLVADASHFKASNFGAASDFESLRQRLFVKEVPVRKLNPNPWLLRIASVFVVGIALYYFLFFTPEVRVETLAGQQTKVELPDASLVVLNSMSEMAYTPDNWDNERSLRLKGEAFFDVAKGSRFDVITELGTVSVLGTEFNVKQRDSVFEVICYEGRVKVVSGQLTKEIGVGDLLQFTDGKLRLNKTFTVRPSWTDNVSEFQNAPLSEVIEELQRQYGIKVELVNIKGDVTFTGGFVHGDLQNALRSIAEPLDLDFQINNNTVVTLKSREN</sequence>
<dbReference type="Gene3D" id="2.60.120.1440">
    <property type="match status" value="1"/>
</dbReference>
<dbReference type="Pfam" id="PF04773">
    <property type="entry name" value="FecR"/>
    <property type="match status" value="1"/>
</dbReference>
<dbReference type="EMBL" id="CP035544">
    <property type="protein sequence ID" value="QBA64761.1"/>
    <property type="molecule type" value="Genomic_DNA"/>
</dbReference>
<name>A0A411EAK4_9FLAO</name>
<protein>
    <submittedName>
        <fullName evidence="4">DUF4974 domain-containing protein</fullName>
    </submittedName>
</protein>
<dbReference type="RefSeq" id="WP_129605383.1">
    <property type="nucleotide sequence ID" value="NZ_CP035544.1"/>
</dbReference>
<dbReference type="Pfam" id="PF16344">
    <property type="entry name" value="FecR_C"/>
    <property type="match status" value="1"/>
</dbReference>
<dbReference type="InterPro" id="IPR012373">
    <property type="entry name" value="Ferrdict_sens_TM"/>
</dbReference>
<dbReference type="AlphaFoldDB" id="A0A411EAK4"/>
<dbReference type="PIRSF" id="PIRSF018266">
    <property type="entry name" value="FecR"/>
    <property type="match status" value="1"/>
</dbReference>
<feature type="domain" description="Protein FecR C-terminal" evidence="3">
    <location>
        <begin position="233"/>
        <end position="296"/>
    </location>
</feature>
<keyword evidence="5" id="KW-1185">Reference proteome</keyword>
<keyword evidence="1" id="KW-0472">Membrane</keyword>
<proteinExistence type="predicted"/>
<dbReference type="InterPro" id="IPR006860">
    <property type="entry name" value="FecR"/>
</dbReference>
<dbReference type="PANTHER" id="PTHR30273">
    <property type="entry name" value="PERIPLASMIC SIGNAL SENSOR AND SIGMA FACTOR ACTIVATOR FECR-RELATED"/>
    <property type="match status" value="1"/>
</dbReference>
<dbReference type="Proteomes" id="UP000290889">
    <property type="component" value="Chromosome"/>
</dbReference>
<organism evidence="4 5">
    <name type="scientific">Muriicola soli</name>
    <dbReference type="NCBI Taxonomy" id="2507538"/>
    <lineage>
        <taxon>Bacteria</taxon>
        <taxon>Pseudomonadati</taxon>
        <taxon>Bacteroidota</taxon>
        <taxon>Flavobacteriia</taxon>
        <taxon>Flavobacteriales</taxon>
        <taxon>Flavobacteriaceae</taxon>
        <taxon>Muriicola</taxon>
    </lineage>
</organism>
<evidence type="ECO:0000313" key="5">
    <source>
        <dbReference type="Proteomes" id="UP000290889"/>
    </source>
</evidence>
<dbReference type="InterPro" id="IPR032508">
    <property type="entry name" value="FecR_C"/>
</dbReference>
<reference evidence="4 5" key="1">
    <citation type="submission" date="2019-01" db="EMBL/GenBank/DDBJ databases">
        <title>Muriicola soli sp. nov., isolated from soil.</title>
        <authorList>
            <person name="Kang H.J."/>
            <person name="Kim S.B."/>
        </authorList>
    </citation>
    <scope>NUCLEOTIDE SEQUENCE [LARGE SCALE GENOMIC DNA]</scope>
    <source>
        <strain evidence="4 5">MMS17-SY002</strain>
    </source>
</reference>
<evidence type="ECO:0000313" key="4">
    <source>
        <dbReference type="EMBL" id="QBA64761.1"/>
    </source>
</evidence>
<accession>A0A411EAK4</accession>
<gene>
    <name evidence="4" type="ORF">EQY75_09620</name>
</gene>